<accession>A0A2P5I4B3</accession>
<dbReference type="EMBL" id="MAVT02000279">
    <property type="protein sequence ID" value="POS77335.1"/>
    <property type="molecule type" value="Genomic_DNA"/>
</dbReference>
<feature type="domain" description="Carboxylesterase type B" evidence="4">
    <location>
        <begin position="22"/>
        <end position="346"/>
    </location>
</feature>
<keyword evidence="2 3" id="KW-0378">Hydrolase</keyword>
<dbReference type="Pfam" id="PF00135">
    <property type="entry name" value="COesterase"/>
    <property type="match status" value="1"/>
</dbReference>
<name>A0A2P5I4B3_DIAHE</name>
<dbReference type="Gene3D" id="3.40.50.1820">
    <property type="entry name" value="alpha/beta hydrolase"/>
    <property type="match status" value="2"/>
</dbReference>
<dbReference type="PROSITE" id="PS00122">
    <property type="entry name" value="CARBOXYLESTERASE_B_1"/>
    <property type="match status" value="1"/>
</dbReference>
<comment type="caution">
    <text evidence="5">The sequence shown here is derived from an EMBL/GenBank/DDBJ whole genome shotgun (WGS) entry which is preliminary data.</text>
</comment>
<proteinExistence type="inferred from homology"/>
<dbReference type="GO" id="GO:0004104">
    <property type="term" value="F:cholinesterase activity"/>
    <property type="evidence" value="ECO:0007669"/>
    <property type="project" value="InterPro"/>
</dbReference>
<reference evidence="5" key="1">
    <citation type="submission" date="2017-09" db="EMBL/GenBank/DDBJ databases">
        <title>Polyketide synthases of a Diaporthe helianthi virulent isolate.</title>
        <authorList>
            <person name="Baroncelli R."/>
        </authorList>
    </citation>
    <scope>NUCLEOTIDE SEQUENCE [LARGE SCALE GENOMIC DNA]</scope>
    <source>
        <strain evidence="5">7/96</strain>
    </source>
</reference>
<evidence type="ECO:0000256" key="3">
    <source>
        <dbReference type="RuleBase" id="RU361235"/>
    </source>
</evidence>
<dbReference type="SUPFAM" id="SSF53474">
    <property type="entry name" value="alpha/beta-Hydrolases"/>
    <property type="match status" value="1"/>
</dbReference>
<evidence type="ECO:0000313" key="6">
    <source>
        <dbReference type="Proteomes" id="UP000094444"/>
    </source>
</evidence>
<feature type="non-terminal residue" evidence="5">
    <location>
        <position position="1"/>
    </location>
</feature>
<evidence type="ECO:0000259" key="4">
    <source>
        <dbReference type="Pfam" id="PF00135"/>
    </source>
</evidence>
<organism evidence="5 6">
    <name type="scientific">Diaporthe helianthi</name>
    <dbReference type="NCBI Taxonomy" id="158607"/>
    <lineage>
        <taxon>Eukaryota</taxon>
        <taxon>Fungi</taxon>
        <taxon>Dikarya</taxon>
        <taxon>Ascomycota</taxon>
        <taxon>Pezizomycotina</taxon>
        <taxon>Sordariomycetes</taxon>
        <taxon>Sordariomycetidae</taxon>
        <taxon>Diaporthales</taxon>
        <taxon>Diaporthaceae</taxon>
        <taxon>Diaporthe</taxon>
    </lineage>
</organism>
<protein>
    <recommendedName>
        <fullName evidence="3">Carboxylic ester hydrolase</fullName>
        <ecNumber evidence="3">3.1.1.-</ecNumber>
    </recommendedName>
</protein>
<dbReference type="OrthoDB" id="408631at2759"/>
<evidence type="ECO:0000313" key="5">
    <source>
        <dbReference type="EMBL" id="POS77335.1"/>
    </source>
</evidence>
<dbReference type="AlphaFoldDB" id="A0A2P5I4B3"/>
<evidence type="ECO:0000256" key="1">
    <source>
        <dbReference type="ARBA" id="ARBA00005964"/>
    </source>
</evidence>
<dbReference type="InterPro" id="IPR029058">
    <property type="entry name" value="AB_hydrolase_fold"/>
</dbReference>
<dbReference type="EC" id="3.1.1.-" evidence="3"/>
<dbReference type="PRINTS" id="PR00878">
    <property type="entry name" value="CHOLNESTRASE"/>
</dbReference>
<dbReference type="Proteomes" id="UP000094444">
    <property type="component" value="Unassembled WGS sequence"/>
</dbReference>
<keyword evidence="6" id="KW-1185">Reference proteome</keyword>
<dbReference type="InterPro" id="IPR002018">
    <property type="entry name" value="CarbesteraseB"/>
</dbReference>
<sequence>VAHASPAYNDCVARTEDSEFLGHYQNSVCEWLGIPYAQAPTGDLRFAPPVKPFSPSATFIADEYGYDCPQTQSRYFAYPNATDQYARVYANFVNSLNNTQSEDCLTLNVWSKPAVGGSLKLKPVLVWIYGGRFSAGTSNTPFYHGEPLADAQEVLVVTFNFRMNIFGFPGAPELEVKNLALLDQRMVVSWIRDNIQAFGGDPSRVTIAGQSSGSWAVNNWAYAFQDDPIVSGLVSHSGNVFSFDSNSAELAASNWYNVTRTLGCGTSASTLGCMRSPNITFDSILAAAARVPTTGAGSRALPAFQITQDNRTVFPRSEYRSRLASGNLARIPSLVLQTDHESGFYRISALARGTVLPESNWTLFEEQTFTCPLAADAQGRADLGLTSYRARYMADWDSLRLFYQSDPPFTSSAYHGSDINMVVGNTERVSGIAPSDEELKLTRTMQEAWAAFAADPADGLTSVKGWPKYQADSETLILLGYNNTSAVEFVDPVVYDFACKGLVLTL</sequence>
<evidence type="ECO:0000256" key="2">
    <source>
        <dbReference type="ARBA" id="ARBA00022801"/>
    </source>
</evidence>
<dbReference type="STRING" id="158607.A0A2P5I4B3"/>
<comment type="similarity">
    <text evidence="1 3">Belongs to the type-B carboxylesterase/lipase family.</text>
</comment>
<dbReference type="InterPro" id="IPR019826">
    <property type="entry name" value="Carboxylesterase_B_AS"/>
</dbReference>
<dbReference type="PANTHER" id="PTHR11559">
    <property type="entry name" value="CARBOXYLESTERASE"/>
    <property type="match status" value="1"/>
</dbReference>
<gene>
    <name evidence="5" type="ORF">DHEL01_v204277</name>
</gene>
<dbReference type="InParanoid" id="A0A2P5I4B3"/>
<dbReference type="InterPro" id="IPR000997">
    <property type="entry name" value="Cholinesterase"/>
</dbReference>
<dbReference type="InterPro" id="IPR050309">
    <property type="entry name" value="Type-B_Carboxylest/Lipase"/>
</dbReference>